<gene>
    <name evidence="1" type="ORF">EV684_101335</name>
</gene>
<name>A0A4R2MXS4_RUBGE</name>
<dbReference type="OrthoDB" id="8871663at2"/>
<dbReference type="GeneID" id="99687064"/>
<dbReference type="Pfam" id="PF26363">
    <property type="entry name" value="Phospholipase-like"/>
    <property type="match status" value="1"/>
</dbReference>
<sequence>MNDIGRQPARVPSPPPSPVVDTALRQLDRLLDASGLGWVSRDEVRQATELIGALPARDADAVVDRMAATGRLDRLAQEVMDRSWVGPGLTADQRADFFQAMAQDLDGDSLAALSRALAGTEAASGGFEPVTELGTAVARHASPQAKLDYVQALAGRTTDQPQHAVGGLLEFDGQRRLGDAEARAIASVVASFGDDPASARAAFETLAREPGALDAVMLAATDTEQDWGLINGWHTAKSDHGTFRALMQTAARMEQSFAGGADGATVRALGDRVFDAAVRAVAPGDVQAADLVFRATPMDAHATRMAELSQAVYDRSSAPAGATRLGDAQLQALGLDPALLHKPAIGFEAALFRLDDGAWVLAFRGTDDWALKRAGDADDNLAQGMGLGSLQHSAAAIAAMEVARVVPAGRLETTGHSLGGGLAATAAGRAGVPATTFNAAGVADETREGYSLHFAEGQVTNYRTTGDIMSFLNGGPVPTRYADALGLDRLRQFPASVGRSVDLGNPLARIYLGARLDSWNPGTIAEGGRFGTQQHGLEEVLRHRAPAP</sequence>
<dbReference type="RefSeq" id="WP_132644463.1">
    <property type="nucleotide sequence ID" value="NZ_CP181386.1"/>
</dbReference>
<evidence type="ECO:0000313" key="1">
    <source>
        <dbReference type="EMBL" id="TCP05463.1"/>
    </source>
</evidence>
<comment type="caution">
    <text evidence="1">The sequence shown here is derived from an EMBL/GenBank/DDBJ whole genome shotgun (WGS) entry which is preliminary data.</text>
</comment>
<organism evidence="1 2">
    <name type="scientific">Rubrivivax gelatinosus</name>
    <name type="common">Rhodocyclus gelatinosus</name>
    <name type="synonym">Rhodopseudomonas gelatinosa</name>
    <dbReference type="NCBI Taxonomy" id="28068"/>
    <lineage>
        <taxon>Bacteria</taxon>
        <taxon>Pseudomonadati</taxon>
        <taxon>Pseudomonadota</taxon>
        <taxon>Betaproteobacteria</taxon>
        <taxon>Burkholderiales</taxon>
        <taxon>Sphaerotilaceae</taxon>
        <taxon>Rubrivivax</taxon>
    </lineage>
</organism>
<evidence type="ECO:0000313" key="2">
    <source>
        <dbReference type="Proteomes" id="UP000295106"/>
    </source>
</evidence>
<accession>A0A4R2MXS4</accession>
<dbReference type="Proteomes" id="UP000295106">
    <property type="component" value="Unassembled WGS sequence"/>
</dbReference>
<reference evidence="1 2" key="1">
    <citation type="submission" date="2019-03" db="EMBL/GenBank/DDBJ databases">
        <title>Genomic Encyclopedia of Type Strains, Phase IV (KMG-IV): sequencing the most valuable type-strain genomes for metagenomic binning, comparative biology and taxonomic classification.</title>
        <authorList>
            <person name="Goeker M."/>
        </authorList>
    </citation>
    <scope>NUCLEOTIDE SEQUENCE [LARGE SCALE GENOMIC DNA]</scope>
    <source>
        <strain evidence="1 2">DSM 1709</strain>
    </source>
</reference>
<dbReference type="InterPro" id="IPR029058">
    <property type="entry name" value="AB_hydrolase_fold"/>
</dbReference>
<dbReference type="AlphaFoldDB" id="A0A4R2MXS4"/>
<proteinExistence type="predicted"/>
<dbReference type="SUPFAM" id="SSF53474">
    <property type="entry name" value="alpha/beta-Hydrolases"/>
    <property type="match status" value="1"/>
</dbReference>
<dbReference type="EMBL" id="SLXD01000001">
    <property type="protein sequence ID" value="TCP05463.1"/>
    <property type="molecule type" value="Genomic_DNA"/>
</dbReference>
<protein>
    <submittedName>
        <fullName evidence="1">DUF2974 family protein</fullName>
    </submittedName>
</protein>